<sequence>MCRYQFFNCANMNRLSIAIALSFFIPFFSGMAQVGIESLTSDDYLNLQLPSLEELFENAKNSAAVDYYKVKMEEEASALKTERRSWLKYFRFNSTYQWGLMGINSAFSDTDTPLFYQYSGARQNWYNVGVSFSLPFDDFFDRGNRIHRQLLKTEATKVEMEKWHDEQKMRIIEMYSKAVKELSVLRLKAESLAFANVQSELAQQDFLNGKIDAGELSQIKSIQMNLLESYEQTRSELNKALLQLEVLSKTKLLNR</sequence>
<dbReference type="STRING" id="1642646.ING2E5A_2705"/>
<evidence type="ECO:0000313" key="2">
    <source>
        <dbReference type="Proteomes" id="UP000178485"/>
    </source>
</evidence>
<proteinExistence type="predicted"/>
<name>A0A1G4GAI6_9BACT</name>
<reference evidence="1 2" key="1">
    <citation type="submission" date="2016-08" db="EMBL/GenBank/DDBJ databases">
        <authorList>
            <person name="Seilhamer J.J."/>
        </authorList>
    </citation>
    <scope>NUCLEOTIDE SEQUENCE [LARGE SCALE GENOMIC DNA]</scope>
    <source>
        <strain evidence="1">ING2-E5A</strain>
    </source>
</reference>
<protein>
    <recommendedName>
        <fullName evidence="3">Outer membrane efflux protein</fullName>
    </recommendedName>
</protein>
<dbReference type="AlphaFoldDB" id="A0A1G4GAI6"/>
<dbReference type="Gene3D" id="1.20.1600.10">
    <property type="entry name" value="Outer membrane efflux proteins (OEP)"/>
    <property type="match status" value="1"/>
</dbReference>
<dbReference type="EMBL" id="LT608328">
    <property type="protein sequence ID" value="SCM59501.1"/>
    <property type="molecule type" value="Genomic_DNA"/>
</dbReference>
<evidence type="ECO:0008006" key="3">
    <source>
        <dbReference type="Google" id="ProtNLM"/>
    </source>
</evidence>
<gene>
    <name evidence="1" type="ORF">ING2E5A_2705</name>
</gene>
<keyword evidence="2" id="KW-1185">Reference proteome</keyword>
<dbReference type="Proteomes" id="UP000178485">
    <property type="component" value="Chromosome i"/>
</dbReference>
<dbReference type="GO" id="GO:0015562">
    <property type="term" value="F:efflux transmembrane transporter activity"/>
    <property type="evidence" value="ECO:0007669"/>
    <property type="project" value="InterPro"/>
</dbReference>
<accession>A0A1G4GAI6</accession>
<organism evidence="1 2">
    <name type="scientific">Petrimonas mucosa</name>
    <dbReference type="NCBI Taxonomy" id="1642646"/>
    <lineage>
        <taxon>Bacteria</taxon>
        <taxon>Pseudomonadati</taxon>
        <taxon>Bacteroidota</taxon>
        <taxon>Bacteroidia</taxon>
        <taxon>Bacteroidales</taxon>
        <taxon>Dysgonomonadaceae</taxon>
        <taxon>Petrimonas</taxon>
    </lineage>
</organism>
<dbReference type="KEGG" id="pmuc:ING2E5A_2705"/>
<dbReference type="SUPFAM" id="SSF56954">
    <property type="entry name" value="Outer membrane efflux proteins (OEP)"/>
    <property type="match status" value="1"/>
</dbReference>
<evidence type="ECO:0000313" key="1">
    <source>
        <dbReference type="EMBL" id="SCM59501.1"/>
    </source>
</evidence>